<dbReference type="InterPro" id="IPR001810">
    <property type="entry name" value="F-box_dom"/>
</dbReference>
<accession>A0ABZ0P653</accession>
<dbReference type="GeneID" id="90644771"/>
<reference evidence="2 3" key="1">
    <citation type="submission" date="2023-09" db="EMBL/GenBank/DDBJ databases">
        <title>Complete-Gapless Cercospora beticola genome.</title>
        <authorList>
            <person name="Wyatt N.A."/>
            <person name="Spanner R.E."/>
            <person name="Bolton M.D."/>
        </authorList>
    </citation>
    <scope>NUCLEOTIDE SEQUENCE [LARGE SCALE GENOMIC DNA]</scope>
    <source>
        <strain evidence="2">Cb09-40</strain>
    </source>
</reference>
<dbReference type="SUPFAM" id="SSF81383">
    <property type="entry name" value="F-box domain"/>
    <property type="match status" value="1"/>
</dbReference>
<name>A0ABZ0P653_CERBT</name>
<evidence type="ECO:0000313" key="3">
    <source>
        <dbReference type="Proteomes" id="UP001302367"/>
    </source>
</evidence>
<evidence type="ECO:0000313" key="2">
    <source>
        <dbReference type="EMBL" id="WPB06994.1"/>
    </source>
</evidence>
<feature type="domain" description="F-box" evidence="1">
    <location>
        <begin position="11"/>
        <end position="46"/>
    </location>
</feature>
<keyword evidence="3" id="KW-1185">Reference proteome</keyword>
<dbReference type="Pfam" id="PF00646">
    <property type="entry name" value="F-box"/>
    <property type="match status" value="1"/>
</dbReference>
<protein>
    <recommendedName>
        <fullName evidence="1">F-box domain-containing protein</fullName>
    </recommendedName>
</protein>
<dbReference type="RefSeq" id="XP_065459512.1">
    <property type="nucleotide sequence ID" value="XM_065603440.1"/>
</dbReference>
<sequence>MSPIMTVFSTPDLLEAILLRLPILEILLAQRVSRTFHKTIKRSRRLQRALFLQSYGDSTISLDGWQEAFSTKDCDSQDSCEANNYHMEDILDATLRDDCKCKWVLRGSKSDKPCGMLYNPLYFVAVELISASKAVDDNSKKQPRIHGRGSSREVNASWRNMLMTQPPVQCLIVDTSGVLHWHILRSDERSAGITFGHFEKFLKAFQNVRPEEATIYSASGSRILPVTSTAAEILAEIEDATGIKQEEIES</sequence>
<evidence type="ECO:0000259" key="1">
    <source>
        <dbReference type="Pfam" id="PF00646"/>
    </source>
</evidence>
<dbReference type="Proteomes" id="UP001302367">
    <property type="component" value="Chromosome 8"/>
</dbReference>
<organism evidence="2 3">
    <name type="scientific">Cercospora beticola</name>
    <name type="common">Sugarbeet leaf spot fungus</name>
    <dbReference type="NCBI Taxonomy" id="122368"/>
    <lineage>
        <taxon>Eukaryota</taxon>
        <taxon>Fungi</taxon>
        <taxon>Dikarya</taxon>
        <taxon>Ascomycota</taxon>
        <taxon>Pezizomycotina</taxon>
        <taxon>Dothideomycetes</taxon>
        <taxon>Dothideomycetidae</taxon>
        <taxon>Mycosphaerellales</taxon>
        <taxon>Mycosphaerellaceae</taxon>
        <taxon>Cercospora</taxon>
    </lineage>
</organism>
<proteinExistence type="predicted"/>
<gene>
    <name evidence="2" type="ORF">RHO25_011654</name>
</gene>
<dbReference type="EMBL" id="CP134191">
    <property type="protein sequence ID" value="WPB06994.1"/>
    <property type="molecule type" value="Genomic_DNA"/>
</dbReference>
<dbReference type="InterPro" id="IPR036047">
    <property type="entry name" value="F-box-like_dom_sf"/>
</dbReference>